<evidence type="ECO:0000313" key="1">
    <source>
        <dbReference type="EMBL" id="ODQ66196.1"/>
    </source>
</evidence>
<dbReference type="EMBL" id="KV454408">
    <property type="protein sequence ID" value="ODQ66196.1"/>
    <property type="molecule type" value="Genomic_DNA"/>
</dbReference>
<protein>
    <submittedName>
        <fullName evidence="1">DUF833-domain-containing protein</fullName>
    </submittedName>
</protein>
<dbReference type="GO" id="GO:0007030">
    <property type="term" value="P:Golgi organization"/>
    <property type="evidence" value="ECO:0007669"/>
    <property type="project" value="TreeGrafter"/>
</dbReference>
<dbReference type="GO" id="GO:0005794">
    <property type="term" value="C:Golgi apparatus"/>
    <property type="evidence" value="ECO:0007669"/>
    <property type="project" value="TreeGrafter"/>
</dbReference>
<evidence type="ECO:0000313" key="2">
    <source>
        <dbReference type="Proteomes" id="UP000095009"/>
    </source>
</evidence>
<keyword evidence="2" id="KW-1185">Reference proteome</keyword>
<dbReference type="Proteomes" id="UP000095009">
    <property type="component" value="Unassembled WGS sequence"/>
</dbReference>
<dbReference type="OrthoDB" id="191601at2759"/>
<reference evidence="1 2" key="1">
    <citation type="journal article" date="2016" name="Proc. Natl. Acad. Sci. U.S.A.">
        <title>Comparative genomics of biotechnologically important yeasts.</title>
        <authorList>
            <person name="Riley R."/>
            <person name="Haridas S."/>
            <person name="Wolfe K.H."/>
            <person name="Lopes M.R."/>
            <person name="Hittinger C.T."/>
            <person name="Goeker M."/>
            <person name="Salamov A.A."/>
            <person name="Wisecaver J.H."/>
            <person name="Long T.M."/>
            <person name="Calvey C.H."/>
            <person name="Aerts A.L."/>
            <person name="Barry K.W."/>
            <person name="Choi C."/>
            <person name="Clum A."/>
            <person name="Coughlan A.Y."/>
            <person name="Deshpande S."/>
            <person name="Douglass A.P."/>
            <person name="Hanson S.J."/>
            <person name="Klenk H.-P."/>
            <person name="LaButti K.M."/>
            <person name="Lapidus A."/>
            <person name="Lindquist E.A."/>
            <person name="Lipzen A.M."/>
            <person name="Meier-Kolthoff J.P."/>
            <person name="Ohm R.A."/>
            <person name="Otillar R.P."/>
            <person name="Pangilinan J.L."/>
            <person name="Peng Y."/>
            <person name="Rokas A."/>
            <person name="Rosa C.A."/>
            <person name="Scheuner C."/>
            <person name="Sibirny A.A."/>
            <person name="Slot J.C."/>
            <person name="Stielow J.B."/>
            <person name="Sun H."/>
            <person name="Kurtzman C.P."/>
            <person name="Blackwell M."/>
            <person name="Grigoriev I.V."/>
            <person name="Jeffries T.W."/>
        </authorList>
    </citation>
    <scope>NUCLEOTIDE SEQUENCE [LARGE SCALE GENOMIC DNA]</scope>
    <source>
        <strain evidence="1 2">DSM 6958</strain>
    </source>
</reference>
<dbReference type="PANTHER" id="PTHR17985">
    <property type="entry name" value="SER/THR-RICH PROTEIN T10 IN DGCR REGION"/>
    <property type="match status" value="1"/>
</dbReference>
<gene>
    <name evidence="1" type="ORF">NADFUDRAFT_77639</name>
</gene>
<dbReference type="Pfam" id="PF05742">
    <property type="entry name" value="TANGO2"/>
    <property type="match status" value="2"/>
</dbReference>
<dbReference type="InterPro" id="IPR008551">
    <property type="entry name" value="TANGO2"/>
</dbReference>
<organism evidence="1 2">
    <name type="scientific">Nadsonia fulvescens var. elongata DSM 6958</name>
    <dbReference type="NCBI Taxonomy" id="857566"/>
    <lineage>
        <taxon>Eukaryota</taxon>
        <taxon>Fungi</taxon>
        <taxon>Dikarya</taxon>
        <taxon>Ascomycota</taxon>
        <taxon>Saccharomycotina</taxon>
        <taxon>Dipodascomycetes</taxon>
        <taxon>Dipodascales</taxon>
        <taxon>Dipodascales incertae sedis</taxon>
        <taxon>Nadsonia</taxon>
    </lineage>
</organism>
<name>A0A1E3PL78_9ASCO</name>
<dbReference type="PANTHER" id="PTHR17985:SF8">
    <property type="entry name" value="TRANSPORT AND GOLGI ORGANIZATION PROTEIN 2 HOMOLOG"/>
    <property type="match status" value="1"/>
</dbReference>
<proteinExistence type="predicted"/>
<sequence>MCILIASTRHSEYPLIILSNRDEFIQRPTAPAHFWSNASGVQTNILGPTDLARDAHGTWIGITTSGRFAVTLNYRDKVQATRAQISNSAVANDSVDGATTVETTTTKIAINTPGTGPLSRGVFPKLYLESLLEPREWCGQLLEVRDGLNIFQADGFSLLCGHIKKQSGKVDLGKFQVVSNRGSIQPIDPESELGGKTFCLSNSHLAEKPEWPKITLGKALLNEVIDMSLDEEWSRTKLIEELFKILSHDTFSEALRDSESLSPAELYALRFESLAKSVFIPPFSIVDGFVSSGATKRSKTQQNLQSPSPFGEYYGTRTQTIILVDKFGKVIYNEKNLQSKGWPQIETPPITNVFEFEITAQ</sequence>
<dbReference type="GO" id="GO:0009306">
    <property type="term" value="P:protein secretion"/>
    <property type="evidence" value="ECO:0007669"/>
    <property type="project" value="TreeGrafter"/>
</dbReference>
<accession>A0A1E3PL78</accession>
<dbReference type="AlphaFoldDB" id="A0A1E3PL78"/>